<reference evidence="1" key="1">
    <citation type="journal article" date="2023" name="Mol. Phylogenet. Evol.">
        <title>Genome-scale phylogeny and comparative genomics of the fungal order Sordariales.</title>
        <authorList>
            <person name="Hensen N."/>
            <person name="Bonometti L."/>
            <person name="Westerberg I."/>
            <person name="Brannstrom I.O."/>
            <person name="Guillou S."/>
            <person name="Cros-Aarteil S."/>
            <person name="Calhoun S."/>
            <person name="Haridas S."/>
            <person name="Kuo A."/>
            <person name="Mondo S."/>
            <person name="Pangilinan J."/>
            <person name="Riley R."/>
            <person name="LaButti K."/>
            <person name="Andreopoulos B."/>
            <person name="Lipzen A."/>
            <person name="Chen C."/>
            <person name="Yan M."/>
            <person name="Daum C."/>
            <person name="Ng V."/>
            <person name="Clum A."/>
            <person name="Steindorff A."/>
            <person name="Ohm R.A."/>
            <person name="Martin F."/>
            <person name="Silar P."/>
            <person name="Natvig D.O."/>
            <person name="Lalanne C."/>
            <person name="Gautier V."/>
            <person name="Ament-Velasquez S.L."/>
            <person name="Kruys A."/>
            <person name="Hutchinson M.I."/>
            <person name="Powell A.J."/>
            <person name="Barry K."/>
            <person name="Miller A.N."/>
            <person name="Grigoriev I.V."/>
            <person name="Debuchy R."/>
            <person name="Gladieux P."/>
            <person name="Hiltunen Thoren M."/>
            <person name="Johannesson H."/>
        </authorList>
    </citation>
    <scope>NUCLEOTIDE SEQUENCE</scope>
    <source>
        <strain evidence="1">CBS 118394</strain>
    </source>
</reference>
<comment type="caution">
    <text evidence="1">The sequence shown here is derived from an EMBL/GenBank/DDBJ whole genome shotgun (WGS) entry which is preliminary data.</text>
</comment>
<protein>
    <submittedName>
        <fullName evidence="1">Uncharacterized protein</fullName>
    </submittedName>
</protein>
<organism evidence="1 2">
    <name type="scientific">Apodospora peruviana</name>
    <dbReference type="NCBI Taxonomy" id="516989"/>
    <lineage>
        <taxon>Eukaryota</taxon>
        <taxon>Fungi</taxon>
        <taxon>Dikarya</taxon>
        <taxon>Ascomycota</taxon>
        <taxon>Pezizomycotina</taxon>
        <taxon>Sordariomycetes</taxon>
        <taxon>Sordariomycetidae</taxon>
        <taxon>Sordariales</taxon>
        <taxon>Lasiosphaeriaceae</taxon>
        <taxon>Apodospora</taxon>
    </lineage>
</organism>
<name>A0AAE0M5R1_9PEZI</name>
<reference evidence="1" key="2">
    <citation type="submission" date="2023-06" db="EMBL/GenBank/DDBJ databases">
        <authorList>
            <consortium name="Lawrence Berkeley National Laboratory"/>
            <person name="Haridas S."/>
            <person name="Hensen N."/>
            <person name="Bonometti L."/>
            <person name="Westerberg I."/>
            <person name="Brannstrom I.O."/>
            <person name="Guillou S."/>
            <person name="Cros-Aarteil S."/>
            <person name="Calhoun S."/>
            <person name="Kuo A."/>
            <person name="Mondo S."/>
            <person name="Pangilinan J."/>
            <person name="Riley R."/>
            <person name="Labutti K."/>
            <person name="Andreopoulos B."/>
            <person name="Lipzen A."/>
            <person name="Chen C."/>
            <person name="Yanf M."/>
            <person name="Daum C."/>
            <person name="Ng V."/>
            <person name="Clum A."/>
            <person name="Steindorff A."/>
            <person name="Ohm R."/>
            <person name="Martin F."/>
            <person name="Silar P."/>
            <person name="Natvig D."/>
            <person name="Lalanne C."/>
            <person name="Gautier V."/>
            <person name="Ament-Velasquez S.L."/>
            <person name="Kruys A."/>
            <person name="Hutchinson M.I."/>
            <person name="Powell A.J."/>
            <person name="Barry K."/>
            <person name="Miller A.N."/>
            <person name="Grigoriev I.V."/>
            <person name="Debuchy R."/>
            <person name="Gladieux P."/>
            <person name="Thoren M.H."/>
            <person name="Johannesson H."/>
        </authorList>
    </citation>
    <scope>NUCLEOTIDE SEQUENCE</scope>
    <source>
        <strain evidence="1">CBS 118394</strain>
    </source>
</reference>
<evidence type="ECO:0000313" key="1">
    <source>
        <dbReference type="EMBL" id="KAK3318904.1"/>
    </source>
</evidence>
<dbReference type="EMBL" id="JAUEDM010000004">
    <property type="protein sequence ID" value="KAK3318904.1"/>
    <property type="molecule type" value="Genomic_DNA"/>
</dbReference>
<proteinExistence type="predicted"/>
<keyword evidence="2" id="KW-1185">Reference proteome</keyword>
<accession>A0AAE0M5R1</accession>
<dbReference type="AlphaFoldDB" id="A0AAE0M5R1"/>
<dbReference type="Proteomes" id="UP001283341">
    <property type="component" value="Unassembled WGS sequence"/>
</dbReference>
<gene>
    <name evidence="1" type="ORF">B0H66DRAFT_252615</name>
</gene>
<sequence length="240" mass="26484">MYIREHSSTYRSVQKCLADDCMGAFVKISESGQWRSMRCPRCGMEVQEPLHHFSSVSLSGRPTRTTAKLAGKSHQASGYHSGNAARQVGAGNESIRFKRIMFYNSSRRQGGSRSIRKTMDLTLEAVIKVNFLSENAIWIGFQILASTSFDFSYIRADPLGYLGFECFPIESAVETVQSEVEPLGTAFCCLWPVSGGPHFVRFYVVSEGCLGAAAILGGRFLAVLGYDGDTAIPEWYSQLS</sequence>
<evidence type="ECO:0000313" key="2">
    <source>
        <dbReference type="Proteomes" id="UP001283341"/>
    </source>
</evidence>